<proteinExistence type="predicted"/>
<name>A0ACD5WEV7_AVESA</name>
<dbReference type="EnsemblPlants" id="AVESA.00010b.r2.4AG0613460.1">
    <property type="protein sequence ID" value="AVESA.00010b.r2.4AG0613460.1.CDS"/>
    <property type="gene ID" value="AVESA.00010b.r2.4AG0613460"/>
</dbReference>
<keyword evidence="2" id="KW-1185">Reference proteome</keyword>
<sequence>MDGLAAPFTAFIADAVAGGRRPDWIVNDFCHHWLPSIAAEHKVPCALFQIVLAGMVAYMGSRWANNKHPRAALEDFAIPPEWFPVSSTIVYNRLEAGWLAGCFRPNASGVSDIERLWQINELCRVAIYRSCEEIEPGMFALLNNLFQKPSIPVGILPPSHELVDDDGSIRSDILQWLDGQPPKSVIYVALGSEAPLSVKVLQELALGLELAGVRFMWALRRPNTTNADVGGHTVLPDGFEERTRHCGLVNTGWVPQVKVLAHRAVGAFLTHCGWGSTLESFMFGLPLVMLPFVVDRPLVARTMVERGVGIEVAREEGDGSFDRDGVAAAVRRVMVEEEGKVFAMKAEKLREVLADVGRQERYIDNLVDNLRRYKDEAYN</sequence>
<reference evidence="1" key="2">
    <citation type="submission" date="2025-09" db="UniProtKB">
        <authorList>
            <consortium name="EnsemblPlants"/>
        </authorList>
    </citation>
    <scope>IDENTIFICATION</scope>
</reference>
<organism evidence="1 2">
    <name type="scientific">Avena sativa</name>
    <name type="common">Oat</name>
    <dbReference type="NCBI Taxonomy" id="4498"/>
    <lineage>
        <taxon>Eukaryota</taxon>
        <taxon>Viridiplantae</taxon>
        <taxon>Streptophyta</taxon>
        <taxon>Embryophyta</taxon>
        <taxon>Tracheophyta</taxon>
        <taxon>Spermatophyta</taxon>
        <taxon>Magnoliopsida</taxon>
        <taxon>Liliopsida</taxon>
        <taxon>Poales</taxon>
        <taxon>Poaceae</taxon>
        <taxon>BOP clade</taxon>
        <taxon>Pooideae</taxon>
        <taxon>Poodae</taxon>
        <taxon>Poeae</taxon>
        <taxon>Poeae Chloroplast Group 1 (Aveneae type)</taxon>
        <taxon>Aveninae</taxon>
        <taxon>Avena</taxon>
    </lineage>
</organism>
<protein>
    <submittedName>
        <fullName evidence="1">Uncharacterized protein</fullName>
    </submittedName>
</protein>
<reference evidence="1" key="1">
    <citation type="submission" date="2021-05" db="EMBL/GenBank/DDBJ databases">
        <authorList>
            <person name="Scholz U."/>
            <person name="Mascher M."/>
            <person name="Fiebig A."/>
        </authorList>
    </citation>
    <scope>NUCLEOTIDE SEQUENCE [LARGE SCALE GENOMIC DNA]</scope>
</reference>
<evidence type="ECO:0000313" key="1">
    <source>
        <dbReference type="EnsemblPlants" id="AVESA.00010b.r2.4AG0613460.1.CDS"/>
    </source>
</evidence>
<dbReference type="Proteomes" id="UP001732700">
    <property type="component" value="Chromosome 4A"/>
</dbReference>
<accession>A0ACD5WEV7</accession>
<evidence type="ECO:0000313" key="2">
    <source>
        <dbReference type="Proteomes" id="UP001732700"/>
    </source>
</evidence>